<dbReference type="InterPro" id="IPR041677">
    <property type="entry name" value="DNA2/NAM7_AAA_11"/>
</dbReference>
<dbReference type="PANTHER" id="PTHR43788">
    <property type="entry name" value="DNA2/NAM7 HELICASE FAMILY MEMBER"/>
    <property type="match status" value="1"/>
</dbReference>
<dbReference type="Pfam" id="PF13087">
    <property type="entry name" value="AAA_12"/>
    <property type="match status" value="1"/>
</dbReference>
<evidence type="ECO:0000313" key="10">
    <source>
        <dbReference type="Proteomes" id="UP000256645"/>
    </source>
</evidence>
<feature type="region of interest" description="Disordered" evidence="6">
    <location>
        <begin position="47"/>
        <end position="66"/>
    </location>
</feature>
<feature type="compositionally biased region" description="Basic residues" evidence="6">
    <location>
        <begin position="849"/>
        <end position="865"/>
    </location>
</feature>
<dbReference type="OrthoDB" id="3564277at2759"/>
<dbReference type="EMBL" id="PDLM01000008">
    <property type="protein sequence ID" value="RDW71372.1"/>
    <property type="molecule type" value="Genomic_DNA"/>
</dbReference>
<dbReference type="InterPro" id="IPR027417">
    <property type="entry name" value="P-loop_NTPase"/>
</dbReference>
<evidence type="ECO:0000256" key="3">
    <source>
        <dbReference type="ARBA" id="ARBA00022801"/>
    </source>
</evidence>
<dbReference type="Proteomes" id="UP000256645">
    <property type="component" value="Unassembled WGS sequence"/>
</dbReference>
<comment type="caution">
    <text evidence="9">The sequence shown here is derived from an EMBL/GenBank/DDBJ whole genome shotgun (WGS) entry which is preliminary data.</text>
</comment>
<dbReference type="InterPro" id="IPR041679">
    <property type="entry name" value="DNA2/NAM7-like_C"/>
</dbReference>
<dbReference type="STRING" id="1849047.A0A3D8RBF7"/>
<evidence type="ECO:0000313" key="9">
    <source>
        <dbReference type="EMBL" id="RDW71372.1"/>
    </source>
</evidence>
<dbReference type="GO" id="GO:0005524">
    <property type="term" value="F:ATP binding"/>
    <property type="evidence" value="ECO:0007669"/>
    <property type="project" value="UniProtKB-KW"/>
</dbReference>
<proteinExistence type="inferred from homology"/>
<accession>A0A3D8RBF7</accession>
<keyword evidence="2" id="KW-0547">Nucleotide-binding</keyword>
<evidence type="ECO:0000256" key="5">
    <source>
        <dbReference type="ARBA" id="ARBA00022840"/>
    </source>
</evidence>
<evidence type="ECO:0000256" key="2">
    <source>
        <dbReference type="ARBA" id="ARBA00022741"/>
    </source>
</evidence>
<evidence type="ECO:0008006" key="11">
    <source>
        <dbReference type="Google" id="ProtNLM"/>
    </source>
</evidence>
<feature type="domain" description="DNA2/NAM7 helicase helicase" evidence="7">
    <location>
        <begin position="942"/>
        <end position="1079"/>
    </location>
</feature>
<feature type="region of interest" description="Disordered" evidence="6">
    <location>
        <begin position="821"/>
        <end position="866"/>
    </location>
</feature>
<evidence type="ECO:0000256" key="1">
    <source>
        <dbReference type="ARBA" id="ARBA00007913"/>
    </source>
</evidence>
<organism evidence="9 10">
    <name type="scientific">Coleophoma cylindrospora</name>
    <dbReference type="NCBI Taxonomy" id="1849047"/>
    <lineage>
        <taxon>Eukaryota</taxon>
        <taxon>Fungi</taxon>
        <taxon>Dikarya</taxon>
        <taxon>Ascomycota</taxon>
        <taxon>Pezizomycotina</taxon>
        <taxon>Leotiomycetes</taxon>
        <taxon>Helotiales</taxon>
        <taxon>Dermateaceae</taxon>
        <taxon>Coleophoma</taxon>
    </lineage>
</organism>
<evidence type="ECO:0000259" key="7">
    <source>
        <dbReference type="Pfam" id="PF13086"/>
    </source>
</evidence>
<gene>
    <name evidence="9" type="ORF">BP6252_07935</name>
</gene>
<dbReference type="PANTHER" id="PTHR43788:SF8">
    <property type="entry name" value="DNA-BINDING PROTEIN SMUBP-2"/>
    <property type="match status" value="1"/>
</dbReference>
<evidence type="ECO:0000256" key="6">
    <source>
        <dbReference type="SAM" id="MobiDB-lite"/>
    </source>
</evidence>
<comment type="similarity">
    <text evidence="1">Belongs to the DNA2/NAM7 helicase family.</text>
</comment>
<dbReference type="GO" id="GO:0016787">
    <property type="term" value="F:hydrolase activity"/>
    <property type="evidence" value="ECO:0007669"/>
    <property type="project" value="UniProtKB-KW"/>
</dbReference>
<name>A0A3D8RBF7_9HELO</name>
<evidence type="ECO:0000259" key="8">
    <source>
        <dbReference type="Pfam" id="PF13087"/>
    </source>
</evidence>
<dbReference type="InterPro" id="IPR050534">
    <property type="entry name" value="Coronavir_polyprotein_1ab"/>
</dbReference>
<dbReference type="Pfam" id="PF13086">
    <property type="entry name" value="AAA_11"/>
    <property type="match status" value="1"/>
</dbReference>
<dbReference type="SUPFAM" id="SSF52540">
    <property type="entry name" value="P-loop containing nucleoside triphosphate hydrolases"/>
    <property type="match status" value="1"/>
</dbReference>
<reference evidence="9 10" key="1">
    <citation type="journal article" date="2018" name="IMA Fungus">
        <title>IMA Genome-F 9: Draft genome sequence of Annulohypoxylon stygium, Aspergillus mulundensis, Berkeleyomyces basicola (syn. Thielaviopsis basicola), Ceratocystis smalleyi, two Cercospora beticola strains, Coleophoma cylindrospora, Fusarium fracticaudum, Phialophora cf. hyalina, and Morchella septimelata.</title>
        <authorList>
            <person name="Wingfield B.D."/>
            <person name="Bills G.F."/>
            <person name="Dong Y."/>
            <person name="Huang W."/>
            <person name="Nel W.J."/>
            <person name="Swalarsk-Parry B.S."/>
            <person name="Vaghefi N."/>
            <person name="Wilken P.M."/>
            <person name="An Z."/>
            <person name="de Beer Z.W."/>
            <person name="De Vos L."/>
            <person name="Chen L."/>
            <person name="Duong T.A."/>
            <person name="Gao Y."/>
            <person name="Hammerbacher A."/>
            <person name="Kikkert J.R."/>
            <person name="Li Y."/>
            <person name="Li H."/>
            <person name="Li K."/>
            <person name="Li Q."/>
            <person name="Liu X."/>
            <person name="Ma X."/>
            <person name="Naidoo K."/>
            <person name="Pethybridge S.J."/>
            <person name="Sun J."/>
            <person name="Steenkamp E.T."/>
            <person name="van der Nest M.A."/>
            <person name="van Wyk S."/>
            <person name="Wingfield M.J."/>
            <person name="Xiong C."/>
            <person name="Yue Q."/>
            <person name="Zhang X."/>
        </authorList>
    </citation>
    <scope>NUCLEOTIDE SEQUENCE [LARGE SCALE GENOMIC DNA]</scope>
    <source>
        <strain evidence="9 10">BP6252</strain>
    </source>
</reference>
<keyword evidence="5" id="KW-0067">ATP-binding</keyword>
<keyword evidence="10" id="KW-1185">Reference proteome</keyword>
<feature type="compositionally biased region" description="Polar residues" evidence="6">
    <location>
        <begin position="412"/>
        <end position="421"/>
    </location>
</feature>
<protein>
    <recommendedName>
        <fullName evidence="11">DNA2/NAM7 helicase-like C-terminal domain-containing protein</fullName>
    </recommendedName>
</protein>
<feature type="domain" description="DNA2/NAM7 helicase-like C-terminal" evidence="8">
    <location>
        <begin position="1093"/>
        <end position="1296"/>
    </location>
</feature>
<keyword evidence="3" id="KW-0378">Hydrolase</keyword>
<keyword evidence="4" id="KW-0347">Helicase</keyword>
<feature type="region of interest" description="Disordered" evidence="6">
    <location>
        <begin position="404"/>
        <end position="443"/>
    </location>
</feature>
<evidence type="ECO:0000256" key="4">
    <source>
        <dbReference type="ARBA" id="ARBA00022806"/>
    </source>
</evidence>
<dbReference type="Gene3D" id="3.40.50.300">
    <property type="entry name" value="P-loop containing nucleotide triphosphate hydrolases"/>
    <property type="match status" value="3"/>
</dbReference>
<dbReference type="GO" id="GO:0043139">
    <property type="term" value="F:5'-3' DNA helicase activity"/>
    <property type="evidence" value="ECO:0007669"/>
    <property type="project" value="TreeGrafter"/>
</dbReference>
<sequence>MAKDQIDWVRCIIDPRGSGNIDNPLSNFLTHPADKPVGSFHNMNLTVNPNSQYKPKQPKPRRPPNQSFLVRQAQPDFQPDDDQEVYLGFKPGYSLEVTPPALLFRYRVNAKDLPSTFDQNFIRNDEVNFRLSIPGRSLSLNEASVVPYWDSDKNKENFPKSQLPKIITRTPKFAQMQSSIFKVTIKVDNSVRRITQEHVANGLVFEKAHIKRTTDLLRAMVANDQYIFDVYLQETKSTNPKGLVKELVNGFEAERKGGIIFRHFYTQNLALSNAMHNLESSLKPPEDRPNLKVSPATSYTDLFEFTTRQGVAVVQSMEDTANKVQELNSNLVTIRVLELPGAGDIKYMAFLNTVGADLRLNPGDKLHINFRLKNRVKHEEWSMHIATPPTFAVQGDTFGILYRPRAPRSKTSDVNSNTGRSNAKDADNADTSENTDDGCPYQTTILPVSSMKEASTLDQARMILAKTPAIRCFVTINPSDRAEARLIKSLNLLAHGCRGVLNIQGVSKREKFPSSQAFGKILLMHDSIPEDRHSCVNEKGRQYLEQRLTDPDHKKVIEHISNLPVKQGKGIGMIIGYPGSGKTRTTAEIVAAILISNPSAVIVVAGPSNLSVDICVQKISVTLHQAGLEKFVVRSHTEATEVAYLVGRQNVKFAEGFAKQMEDFAADTAHRLELEFLDSSKLPAKDKLTKEAKEKLARLTALPDTSPWSLHHQTALISVFSSIPEFTECVALIKTFPDELSSTDSNDSKEPQATPYPVDALTAANLEKFLPSMKQGIKEFFYDILDYYGIEPVITDIAKPAFKSEEVKQAPNLPTFFSLSSEDKSFESGSDSEEGNIDENGAMVGNKPKSSKPKKKTSKMTKAQKKSLMIEEARNANFDYFNDDLYRVVQLSDEHIKGEGQVLNIVESLLPDGGVDIRHKSIPTEVQTNAFLSNMIDDLNADLVPRFAGVQDKRFKLPELSVGMAGLKIAQRDERKYYTFLTQYGRYEEESKAMGVEIADMKSNAKELLREVKKVANVAGFTINSLGTAYNYRNIPKVDYLIIDEAGKVNLANLVIPLANLNIDNLLLVGDDNQLAPIVPFMTNPGCTQELSQSAVTYFRKNHWEHATLSCQRRGPPGIASIYGKLFYRDVVQDAPCTTAPGAHALTPKYLKFYRDHFPMNSSSLPIRFFEIEGCKEVLDPVTGSYYNLESAAFIMNLIERLAVDGFDLANSPCITHYKAQQKIYRYALANLHREFPDRGFNKVISYTTDSIQGDEAPNPIADPIRTHKTGFTNNRGRNVVLLSRATDFCTVVGSTYQLTLDHSGTPYLRQAFDVARQKGCCVTITKLAHGDWLEHRYVCSSLTF</sequence>